<dbReference type="PANTHER" id="PTHR33116">
    <property type="entry name" value="REVERSE TRANSCRIPTASE ZINC-BINDING DOMAIN-CONTAINING PROTEIN-RELATED-RELATED"/>
    <property type="match status" value="1"/>
</dbReference>
<keyword evidence="3" id="KW-1185">Reference proteome</keyword>
<organism evidence="2 3">
    <name type="scientific">Hibiscus syriacus</name>
    <name type="common">Rose of Sharon</name>
    <dbReference type="NCBI Taxonomy" id="106335"/>
    <lineage>
        <taxon>Eukaryota</taxon>
        <taxon>Viridiplantae</taxon>
        <taxon>Streptophyta</taxon>
        <taxon>Embryophyta</taxon>
        <taxon>Tracheophyta</taxon>
        <taxon>Spermatophyta</taxon>
        <taxon>Magnoliopsida</taxon>
        <taxon>eudicotyledons</taxon>
        <taxon>Gunneridae</taxon>
        <taxon>Pentapetalae</taxon>
        <taxon>rosids</taxon>
        <taxon>malvids</taxon>
        <taxon>Malvales</taxon>
        <taxon>Malvaceae</taxon>
        <taxon>Malvoideae</taxon>
        <taxon>Hibiscus</taxon>
    </lineage>
</organism>
<dbReference type="Proteomes" id="UP000436088">
    <property type="component" value="Unassembled WGS sequence"/>
</dbReference>
<gene>
    <name evidence="2" type="ORF">F3Y22_tig00109999pilonHSYRG00006</name>
</gene>
<dbReference type="EMBL" id="VEPZ02000805">
    <property type="protein sequence ID" value="KAE8718670.1"/>
    <property type="molecule type" value="Genomic_DNA"/>
</dbReference>
<dbReference type="Pfam" id="PF13966">
    <property type="entry name" value="zf-RVT"/>
    <property type="match status" value="1"/>
</dbReference>
<accession>A0A6A3BNR9</accession>
<dbReference type="PANTHER" id="PTHR33116:SF66">
    <property type="entry name" value="REVERSE TRANSCRIPTASE ZINC-BINDING DOMAIN-CONTAINING PROTEIN"/>
    <property type="match status" value="1"/>
</dbReference>
<evidence type="ECO:0000259" key="1">
    <source>
        <dbReference type="Pfam" id="PF13966"/>
    </source>
</evidence>
<dbReference type="AlphaFoldDB" id="A0A6A3BNR9"/>
<proteinExistence type="predicted"/>
<feature type="domain" description="Reverse transcriptase zinc-binding" evidence="1">
    <location>
        <begin position="124"/>
        <end position="207"/>
    </location>
</feature>
<dbReference type="InterPro" id="IPR026960">
    <property type="entry name" value="RVT-Znf"/>
</dbReference>
<evidence type="ECO:0000313" key="3">
    <source>
        <dbReference type="Proteomes" id="UP000436088"/>
    </source>
</evidence>
<sequence>MPSFCIDYGQFGHSVRFCPRGNGKRIEQVWRVKGHVNDAKQDAHSASCKATEDVSCIVAITSSEALDGISSGKGNPVHVTIQNDLAKVVDATIENSSAANSVPDGNCLANNSADMVDVVCDMNTRRVWDDLRATAPKVSWHHLVWFPGRIPKFSIIAWIAKLNRLPTWVRLVQMGLTIETDKCLLCGTVEETRDHLFFECSFDKELWGSILELCGISRRVSSWDGELTWAIRLFKGKSLIVRVLKLAWTVHVYGIWMERNNILFGRRIRSKEDMLGDIKQSIRIRLQNLSFNRIDSSNVALCDKWGIA</sequence>
<protein>
    <recommendedName>
        <fullName evidence="1">Reverse transcriptase zinc-binding domain-containing protein</fullName>
    </recommendedName>
</protein>
<evidence type="ECO:0000313" key="2">
    <source>
        <dbReference type="EMBL" id="KAE8718670.1"/>
    </source>
</evidence>
<name>A0A6A3BNR9_HIBSY</name>
<comment type="caution">
    <text evidence="2">The sequence shown here is derived from an EMBL/GenBank/DDBJ whole genome shotgun (WGS) entry which is preliminary data.</text>
</comment>
<reference evidence="2" key="1">
    <citation type="submission" date="2019-09" db="EMBL/GenBank/DDBJ databases">
        <title>Draft genome information of white flower Hibiscus syriacus.</title>
        <authorList>
            <person name="Kim Y.-M."/>
        </authorList>
    </citation>
    <scope>NUCLEOTIDE SEQUENCE [LARGE SCALE GENOMIC DNA]</scope>
    <source>
        <strain evidence="2">YM2019G1</strain>
    </source>
</reference>